<dbReference type="InterPro" id="IPR011812">
    <property type="entry name" value="Pep_trsgly"/>
</dbReference>
<protein>
    <recommendedName>
        <fullName evidence="11">Biosynthetic peptidoglycan transglycosylase</fullName>
        <ecNumber evidence="11">2.4.99.28</ecNumber>
    </recommendedName>
    <alternativeName>
        <fullName evidence="11">Glycan polymerase</fullName>
    </alternativeName>
    <alternativeName>
        <fullName evidence="11">Peptidoglycan glycosyltransferase MtgA</fullName>
        <shortName evidence="11">PGT</shortName>
    </alternativeName>
</protein>
<evidence type="ECO:0000256" key="11">
    <source>
        <dbReference type="HAMAP-Rule" id="MF_00766"/>
    </source>
</evidence>
<evidence type="ECO:0000256" key="1">
    <source>
        <dbReference type="ARBA" id="ARBA00022475"/>
    </source>
</evidence>
<evidence type="ECO:0000256" key="8">
    <source>
        <dbReference type="ARBA" id="ARBA00022989"/>
    </source>
</evidence>
<dbReference type="InterPro" id="IPR036950">
    <property type="entry name" value="PBP_transglycosylase"/>
</dbReference>
<keyword evidence="1 11" id="KW-1003">Cell membrane</keyword>
<keyword evidence="10 11" id="KW-0961">Cell wall biogenesis/degradation</keyword>
<dbReference type="SUPFAM" id="SSF53955">
    <property type="entry name" value="Lysozyme-like"/>
    <property type="match status" value="1"/>
</dbReference>
<comment type="caution">
    <text evidence="13">The sequence shown here is derived from an EMBL/GenBank/DDBJ whole genome shotgun (WGS) entry which is preliminary data.</text>
</comment>
<name>A0ABQ2WK94_9ALTE</name>
<evidence type="ECO:0000256" key="10">
    <source>
        <dbReference type="ARBA" id="ARBA00023316"/>
    </source>
</evidence>
<evidence type="ECO:0000256" key="2">
    <source>
        <dbReference type="ARBA" id="ARBA00022519"/>
    </source>
</evidence>
<evidence type="ECO:0000259" key="12">
    <source>
        <dbReference type="Pfam" id="PF00912"/>
    </source>
</evidence>
<keyword evidence="4 11" id="KW-0808">Transferase</keyword>
<evidence type="ECO:0000256" key="6">
    <source>
        <dbReference type="ARBA" id="ARBA00022960"/>
    </source>
</evidence>
<sequence>MTEHQRGFFGYVGSVCWRMSQLMLLFLLLVLTLLLILRFVPPPTTAFMLQSPYPVTQQWISIKQLPSHVALAMVASEDQRFPEHFGVDITELRNALARFDDGGGLRGASTITQQTAKNLLLWPGRSMLRKGLEATLALSLEVIWGKKRILEVYLNIAEFGKGIYGVEAASQHYFGKSAARLSRNEAAQLAVLLPSPRKRDPRQLTPYLQQRVSWVERQMRQLGPNYLQPILD</sequence>
<dbReference type="NCBIfam" id="TIGR02070">
    <property type="entry name" value="mono_pep_trsgly"/>
    <property type="match status" value="1"/>
</dbReference>
<keyword evidence="14" id="KW-1185">Reference proteome</keyword>
<comment type="similarity">
    <text evidence="11">Belongs to the glycosyltransferase 51 family.</text>
</comment>
<dbReference type="Gene3D" id="1.10.3810.10">
    <property type="entry name" value="Biosynthetic peptidoglycan transglycosylase-like"/>
    <property type="match status" value="1"/>
</dbReference>
<comment type="pathway">
    <text evidence="11">Cell wall biogenesis; peptidoglycan biosynthesis.</text>
</comment>
<keyword evidence="9 11" id="KW-0472">Membrane</keyword>
<dbReference type="EC" id="2.4.99.28" evidence="11"/>
<keyword evidence="3 11" id="KW-0328">Glycosyltransferase</keyword>
<organism evidence="13 14">
    <name type="scientific">Alishewanella tabrizica</name>
    <dbReference type="NCBI Taxonomy" id="671278"/>
    <lineage>
        <taxon>Bacteria</taxon>
        <taxon>Pseudomonadati</taxon>
        <taxon>Pseudomonadota</taxon>
        <taxon>Gammaproteobacteria</taxon>
        <taxon>Alteromonadales</taxon>
        <taxon>Alteromonadaceae</taxon>
        <taxon>Alishewanella</taxon>
    </lineage>
</organism>
<evidence type="ECO:0000313" key="14">
    <source>
        <dbReference type="Proteomes" id="UP000634667"/>
    </source>
</evidence>
<proteinExistence type="inferred from homology"/>
<evidence type="ECO:0000256" key="9">
    <source>
        <dbReference type="ARBA" id="ARBA00023136"/>
    </source>
</evidence>
<reference evidence="14" key="1">
    <citation type="journal article" date="2019" name="Int. J. Syst. Evol. Microbiol.">
        <title>The Global Catalogue of Microorganisms (GCM) 10K type strain sequencing project: providing services to taxonomists for standard genome sequencing and annotation.</title>
        <authorList>
            <consortium name="The Broad Institute Genomics Platform"/>
            <consortium name="The Broad Institute Genome Sequencing Center for Infectious Disease"/>
            <person name="Wu L."/>
            <person name="Ma J."/>
        </authorList>
    </citation>
    <scope>NUCLEOTIDE SEQUENCE [LARGE SCALE GENOMIC DNA]</scope>
    <source>
        <strain evidence="14">KCTC 23723</strain>
    </source>
</reference>
<keyword evidence="8 11" id="KW-1133">Transmembrane helix</keyword>
<comment type="catalytic activity">
    <reaction evidence="11">
        <text>[GlcNAc-(1-&gt;4)-Mur2Ac(oyl-L-Ala-gamma-D-Glu-L-Lys-D-Ala-D-Ala)](n)-di-trans,octa-cis-undecaprenyl diphosphate + beta-D-GlcNAc-(1-&gt;4)-Mur2Ac(oyl-L-Ala-gamma-D-Glu-L-Lys-D-Ala-D-Ala)-di-trans,octa-cis-undecaprenyl diphosphate = [GlcNAc-(1-&gt;4)-Mur2Ac(oyl-L-Ala-gamma-D-Glu-L-Lys-D-Ala-D-Ala)](n+1)-di-trans,octa-cis-undecaprenyl diphosphate + di-trans,octa-cis-undecaprenyl diphosphate + H(+)</text>
        <dbReference type="Rhea" id="RHEA:23708"/>
        <dbReference type="Rhea" id="RHEA-COMP:9602"/>
        <dbReference type="Rhea" id="RHEA-COMP:9603"/>
        <dbReference type="ChEBI" id="CHEBI:15378"/>
        <dbReference type="ChEBI" id="CHEBI:58405"/>
        <dbReference type="ChEBI" id="CHEBI:60033"/>
        <dbReference type="ChEBI" id="CHEBI:78435"/>
        <dbReference type="EC" id="2.4.99.28"/>
    </reaction>
</comment>
<keyword evidence="7 11" id="KW-0573">Peptidoglycan synthesis</keyword>
<dbReference type="RefSeq" id="WP_189481179.1">
    <property type="nucleotide sequence ID" value="NZ_BMYR01000003.1"/>
</dbReference>
<feature type="domain" description="Glycosyl transferase family 51" evidence="12">
    <location>
        <begin position="54"/>
        <end position="219"/>
    </location>
</feature>
<evidence type="ECO:0000313" key="13">
    <source>
        <dbReference type="EMBL" id="GGW56001.1"/>
    </source>
</evidence>
<keyword evidence="5 11" id="KW-0812">Transmembrane</keyword>
<dbReference type="Proteomes" id="UP000634667">
    <property type="component" value="Unassembled WGS sequence"/>
</dbReference>
<dbReference type="InterPro" id="IPR001264">
    <property type="entry name" value="Glyco_trans_51"/>
</dbReference>
<keyword evidence="2 11" id="KW-0997">Cell inner membrane</keyword>
<evidence type="ECO:0000256" key="5">
    <source>
        <dbReference type="ARBA" id="ARBA00022692"/>
    </source>
</evidence>
<dbReference type="InterPro" id="IPR023346">
    <property type="entry name" value="Lysozyme-like_dom_sf"/>
</dbReference>
<comment type="function">
    <text evidence="11">Peptidoglycan polymerase that catalyzes glycan chain elongation from lipid-linked precursors.</text>
</comment>
<dbReference type="HAMAP" id="MF_00766">
    <property type="entry name" value="PGT_MtgA"/>
    <property type="match status" value="1"/>
</dbReference>
<dbReference type="Pfam" id="PF00912">
    <property type="entry name" value="Transgly"/>
    <property type="match status" value="1"/>
</dbReference>
<dbReference type="PANTHER" id="PTHR30400:SF0">
    <property type="entry name" value="BIOSYNTHETIC PEPTIDOGLYCAN TRANSGLYCOSYLASE"/>
    <property type="match status" value="1"/>
</dbReference>
<comment type="subcellular location">
    <subcellularLocation>
        <location evidence="11">Cell inner membrane</location>
        <topology evidence="11">Single-pass membrane protein</topology>
    </subcellularLocation>
</comment>
<dbReference type="PANTHER" id="PTHR30400">
    <property type="entry name" value="MONOFUNCTIONAL BIOSYNTHETIC PEPTIDOGLYCAN TRANSGLYCOSYLASE"/>
    <property type="match status" value="1"/>
</dbReference>
<evidence type="ECO:0000256" key="7">
    <source>
        <dbReference type="ARBA" id="ARBA00022984"/>
    </source>
</evidence>
<evidence type="ECO:0000256" key="4">
    <source>
        <dbReference type="ARBA" id="ARBA00022679"/>
    </source>
</evidence>
<accession>A0ABQ2WK94</accession>
<keyword evidence="6 11" id="KW-0133">Cell shape</keyword>
<evidence type="ECO:0000256" key="3">
    <source>
        <dbReference type="ARBA" id="ARBA00022676"/>
    </source>
</evidence>
<dbReference type="EMBL" id="BMYR01000003">
    <property type="protein sequence ID" value="GGW56001.1"/>
    <property type="molecule type" value="Genomic_DNA"/>
</dbReference>
<gene>
    <name evidence="11 13" type="primary">mtgA</name>
    <name evidence="13" type="ORF">GCM10008111_10220</name>
</gene>